<feature type="transmembrane region" description="Helical" evidence="2">
    <location>
        <begin position="12"/>
        <end position="32"/>
    </location>
</feature>
<keyword evidence="2" id="KW-0472">Membrane</keyword>
<evidence type="ECO:0000313" key="3">
    <source>
        <dbReference type="EMBL" id="KAF2140396.1"/>
    </source>
</evidence>
<dbReference type="GeneID" id="54304343"/>
<evidence type="ECO:0000256" key="2">
    <source>
        <dbReference type="SAM" id="Phobius"/>
    </source>
</evidence>
<organism evidence="3 4">
    <name type="scientific">Aplosporella prunicola CBS 121167</name>
    <dbReference type="NCBI Taxonomy" id="1176127"/>
    <lineage>
        <taxon>Eukaryota</taxon>
        <taxon>Fungi</taxon>
        <taxon>Dikarya</taxon>
        <taxon>Ascomycota</taxon>
        <taxon>Pezizomycotina</taxon>
        <taxon>Dothideomycetes</taxon>
        <taxon>Dothideomycetes incertae sedis</taxon>
        <taxon>Botryosphaeriales</taxon>
        <taxon>Aplosporellaceae</taxon>
        <taxon>Aplosporella</taxon>
    </lineage>
</organism>
<dbReference type="EMBL" id="ML995490">
    <property type="protein sequence ID" value="KAF2140396.1"/>
    <property type="molecule type" value="Genomic_DNA"/>
</dbReference>
<gene>
    <name evidence="3" type="ORF">K452DRAFT_55204</name>
</gene>
<evidence type="ECO:0000313" key="4">
    <source>
        <dbReference type="Proteomes" id="UP000799438"/>
    </source>
</evidence>
<protein>
    <submittedName>
        <fullName evidence="3">Uncharacterized protein</fullName>
    </submittedName>
</protein>
<dbReference type="RefSeq" id="XP_033396109.1">
    <property type="nucleotide sequence ID" value="XM_033546836.1"/>
</dbReference>
<dbReference type="Proteomes" id="UP000799438">
    <property type="component" value="Unassembled WGS sequence"/>
</dbReference>
<reference evidence="3" key="1">
    <citation type="journal article" date="2020" name="Stud. Mycol.">
        <title>101 Dothideomycetes genomes: a test case for predicting lifestyles and emergence of pathogens.</title>
        <authorList>
            <person name="Haridas S."/>
            <person name="Albert R."/>
            <person name="Binder M."/>
            <person name="Bloem J."/>
            <person name="Labutti K."/>
            <person name="Salamov A."/>
            <person name="Andreopoulos B."/>
            <person name="Baker S."/>
            <person name="Barry K."/>
            <person name="Bills G."/>
            <person name="Bluhm B."/>
            <person name="Cannon C."/>
            <person name="Castanera R."/>
            <person name="Culley D."/>
            <person name="Daum C."/>
            <person name="Ezra D."/>
            <person name="Gonzalez J."/>
            <person name="Henrissat B."/>
            <person name="Kuo A."/>
            <person name="Liang C."/>
            <person name="Lipzen A."/>
            <person name="Lutzoni F."/>
            <person name="Magnuson J."/>
            <person name="Mondo S."/>
            <person name="Nolan M."/>
            <person name="Ohm R."/>
            <person name="Pangilinan J."/>
            <person name="Park H.-J."/>
            <person name="Ramirez L."/>
            <person name="Alfaro M."/>
            <person name="Sun H."/>
            <person name="Tritt A."/>
            <person name="Yoshinaga Y."/>
            <person name="Zwiers L.-H."/>
            <person name="Turgeon B."/>
            <person name="Goodwin S."/>
            <person name="Spatafora J."/>
            <person name="Crous P."/>
            <person name="Grigoriev I."/>
        </authorList>
    </citation>
    <scope>NUCLEOTIDE SEQUENCE</scope>
    <source>
        <strain evidence="3">CBS 121167</strain>
    </source>
</reference>
<proteinExistence type="predicted"/>
<sequence>MHPPTSASMYAWLYLFVSINVNVDITLLRIHLSTHQTRSGLPSSFGQAGRQGRSISSTLPPSPGGAWSRLASSMRGNYFAFDDAEGRICGRTMSGGAGQRAAYEWQVRNTYRTTPCRHARSAPRLSYVQEYHQG</sequence>
<dbReference type="AlphaFoldDB" id="A0A6A6B8W8"/>
<evidence type="ECO:0000256" key="1">
    <source>
        <dbReference type="SAM" id="MobiDB-lite"/>
    </source>
</evidence>
<accession>A0A6A6B8W8</accession>
<feature type="region of interest" description="Disordered" evidence="1">
    <location>
        <begin position="39"/>
        <end position="64"/>
    </location>
</feature>
<keyword evidence="4" id="KW-1185">Reference proteome</keyword>
<name>A0A6A6B8W8_9PEZI</name>
<keyword evidence="2" id="KW-0812">Transmembrane</keyword>
<keyword evidence="2" id="KW-1133">Transmembrane helix</keyword>